<evidence type="ECO:0000256" key="1">
    <source>
        <dbReference type="SAM" id="MobiDB-lite"/>
    </source>
</evidence>
<evidence type="ECO:0000313" key="3">
    <source>
        <dbReference type="Proteomes" id="UP000828390"/>
    </source>
</evidence>
<feature type="compositionally biased region" description="Acidic residues" evidence="1">
    <location>
        <begin position="12"/>
        <end position="60"/>
    </location>
</feature>
<keyword evidence="3" id="KW-1185">Reference proteome</keyword>
<dbReference type="Proteomes" id="UP000828390">
    <property type="component" value="Unassembled WGS sequence"/>
</dbReference>
<proteinExistence type="predicted"/>
<evidence type="ECO:0000313" key="2">
    <source>
        <dbReference type="EMBL" id="KAH3697676.1"/>
    </source>
</evidence>
<comment type="caution">
    <text evidence="2">The sequence shown here is derived from an EMBL/GenBank/DDBJ whole genome shotgun (WGS) entry which is preliminary data.</text>
</comment>
<name>A0A9D3YF82_DREPO</name>
<accession>A0A9D3YF82</accession>
<dbReference type="AlphaFoldDB" id="A0A9D3YF82"/>
<reference evidence="2" key="1">
    <citation type="journal article" date="2019" name="bioRxiv">
        <title>The Genome of the Zebra Mussel, Dreissena polymorpha: A Resource for Invasive Species Research.</title>
        <authorList>
            <person name="McCartney M.A."/>
            <person name="Auch B."/>
            <person name="Kono T."/>
            <person name="Mallez S."/>
            <person name="Zhang Y."/>
            <person name="Obille A."/>
            <person name="Becker A."/>
            <person name="Abrahante J.E."/>
            <person name="Garbe J."/>
            <person name="Badalamenti J.P."/>
            <person name="Herman A."/>
            <person name="Mangelson H."/>
            <person name="Liachko I."/>
            <person name="Sullivan S."/>
            <person name="Sone E.D."/>
            <person name="Koren S."/>
            <person name="Silverstein K.A.T."/>
            <person name="Beckman K.B."/>
            <person name="Gohl D.M."/>
        </authorList>
    </citation>
    <scope>NUCLEOTIDE SEQUENCE</scope>
    <source>
        <strain evidence="2">Duluth1</strain>
        <tissue evidence="2">Whole animal</tissue>
    </source>
</reference>
<feature type="region of interest" description="Disordered" evidence="1">
    <location>
        <begin position="1"/>
        <end position="66"/>
    </location>
</feature>
<protein>
    <submittedName>
        <fullName evidence="2">Uncharacterized protein</fullName>
    </submittedName>
</protein>
<dbReference type="EMBL" id="JAIWYP010000016">
    <property type="protein sequence ID" value="KAH3697676.1"/>
    <property type="molecule type" value="Genomic_DNA"/>
</dbReference>
<gene>
    <name evidence="2" type="ORF">DPMN_085182</name>
</gene>
<reference evidence="2" key="2">
    <citation type="submission" date="2020-11" db="EMBL/GenBank/DDBJ databases">
        <authorList>
            <person name="McCartney M.A."/>
            <person name="Auch B."/>
            <person name="Kono T."/>
            <person name="Mallez S."/>
            <person name="Becker A."/>
            <person name="Gohl D.M."/>
            <person name="Silverstein K.A.T."/>
            <person name="Koren S."/>
            <person name="Bechman K.B."/>
            <person name="Herman A."/>
            <person name="Abrahante J.E."/>
            <person name="Garbe J."/>
        </authorList>
    </citation>
    <scope>NUCLEOTIDE SEQUENCE</scope>
    <source>
        <strain evidence="2">Duluth1</strain>
        <tissue evidence="2">Whole animal</tissue>
    </source>
</reference>
<sequence length="122" mass="14070">MPSSQLKKKDNDVEDCDYDNDVEDYDYDNDVEDYDYDNDVEDYDCDNGDDVDDDENDEVHDDDHHHDDHDIYCACLIADITKMYDTTPINERGGCCVMRVIGDCGGYEQENYIRTAAAGRLQ</sequence>
<organism evidence="2 3">
    <name type="scientific">Dreissena polymorpha</name>
    <name type="common">Zebra mussel</name>
    <name type="synonym">Mytilus polymorpha</name>
    <dbReference type="NCBI Taxonomy" id="45954"/>
    <lineage>
        <taxon>Eukaryota</taxon>
        <taxon>Metazoa</taxon>
        <taxon>Spiralia</taxon>
        <taxon>Lophotrochozoa</taxon>
        <taxon>Mollusca</taxon>
        <taxon>Bivalvia</taxon>
        <taxon>Autobranchia</taxon>
        <taxon>Heteroconchia</taxon>
        <taxon>Euheterodonta</taxon>
        <taxon>Imparidentia</taxon>
        <taxon>Neoheterodontei</taxon>
        <taxon>Myida</taxon>
        <taxon>Dreissenoidea</taxon>
        <taxon>Dreissenidae</taxon>
        <taxon>Dreissena</taxon>
    </lineage>
</organism>